<dbReference type="PANTHER" id="PTHR40661:SF3">
    <property type="entry name" value="FELS-1 PROPHAGE TRANSCRIPTIONAL REGULATOR"/>
    <property type="match status" value="1"/>
</dbReference>
<dbReference type="Pfam" id="PF00717">
    <property type="entry name" value="Peptidase_S24"/>
    <property type="match status" value="1"/>
</dbReference>
<reference evidence="5 6" key="1">
    <citation type="submission" date="2018-06" db="EMBL/GenBank/DDBJ databases">
        <authorList>
            <consortium name="Pathogen Informatics"/>
            <person name="Doyle S."/>
        </authorList>
    </citation>
    <scope>NUCLEOTIDE SEQUENCE [LARGE SCALE GENOMIC DNA]</scope>
    <source>
        <strain evidence="5 6">NCTC12872</strain>
    </source>
</reference>
<evidence type="ECO:0000313" key="6">
    <source>
        <dbReference type="Proteomes" id="UP000255417"/>
    </source>
</evidence>
<keyword evidence="2" id="KW-0238">DNA-binding</keyword>
<dbReference type="AlphaFoldDB" id="A0A379CA04"/>
<evidence type="ECO:0000256" key="3">
    <source>
        <dbReference type="ARBA" id="ARBA00023163"/>
    </source>
</evidence>
<feature type="domain" description="HTH cro/C1-type" evidence="4">
    <location>
        <begin position="8"/>
        <end position="61"/>
    </location>
</feature>
<evidence type="ECO:0000313" key="5">
    <source>
        <dbReference type="EMBL" id="SUB59091.1"/>
    </source>
</evidence>
<organism evidence="5 6">
    <name type="scientific">Phocoenobacter uteri</name>
    <dbReference type="NCBI Taxonomy" id="146806"/>
    <lineage>
        <taxon>Bacteria</taxon>
        <taxon>Pseudomonadati</taxon>
        <taxon>Pseudomonadota</taxon>
        <taxon>Gammaproteobacteria</taxon>
        <taxon>Pasteurellales</taxon>
        <taxon>Pasteurellaceae</taxon>
        <taxon>Phocoenobacter</taxon>
    </lineage>
</organism>
<accession>A0A379CA04</accession>
<dbReference type="GO" id="GO:0003677">
    <property type="term" value="F:DNA binding"/>
    <property type="evidence" value="ECO:0007669"/>
    <property type="project" value="UniProtKB-KW"/>
</dbReference>
<name>A0A379CA04_9PAST</name>
<dbReference type="InterPro" id="IPR001387">
    <property type="entry name" value="Cro/C1-type_HTH"/>
</dbReference>
<dbReference type="OrthoDB" id="9791537at2"/>
<keyword evidence="6" id="KW-1185">Reference proteome</keyword>
<proteinExistence type="predicted"/>
<dbReference type="EMBL" id="UGTA01000001">
    <property type="protein sequence ID" value="SUB59091.1"/>
    <property type="molecule type" value="Genomic_DNA"/>
</dbReference>
<evidence type="ECO:0000256" key="2">
    <source>
        <dbReference type="ARBA" id="ARBA00023125"/>
    </source>
</evidence>
<dbReference type="CDD" id="cd06529">
    <property type="entry name" value="S24_LexA-like"/>
    <property type="match status" value="1"/>
</dbReference>
<evidence type="ECO:0000256" key="1">
    <source>
        <dbReference type="ARBA" id="ARBA00023015"/>
    </source>
</evidence>
<sequence length="225" mass="25280">MNDLSVRLRKTLNDKSITQEELANMINVSQNAISLIINGKTKKPRNLFEIAQALGVDPVWLKTGEGSPQAVKSDQEFADDENVIRVPVLDVSASAGFGIENCDFVENISYIGYADEHFTQYFNRANADNIRLINVSGDSMAPSFESGDLIFVDTSINTFIGDGVYVFTFNGQLLVKRLQFMGKELLVISDNDYYKPWSISMENEESFRIRAKVLYSQSQTMKKFG</sequence>
<dbReference type="SUPFAM" id="SSF47413">
    <property type="entry name" value="lambda repressor-like DNA-binding domains"/>
    <property type="match status" value="1"/>
</dbReference>
<dbReference type="Gene3D" id="2.10.109.10">
    <property type="entry name" value="Umud Fragment, subunit A"/>
    <property type="match status" value="1"/>
</dbReference>
<dbReference type="Gene3D" id="1.10.260.40">
    <property type="entry name" value="lambda repressor-like DNA-binding domains"/>
    <property type="match status" value="1"/>
</dbReference>
<evidence type="ECO:0000259" key="4">
    <source>
        <dbReference type="PROSITE" id="PS50943"/>
    </source>
</evidence>
<dbReference type="InterPro" id="IPR015927">
    <property type="entry name" value="Peptidase_S24_S26A/B/C"/>
</dbReference>
<dbReference type="Pfam" id="PF01381">
    <property type="entry name" value="HTH_3"/>
    <property type="match status" value="1"/>
</dbReference>
<dbReference type="Proteomes" id="UP000255417">
    <property type="component" value="Unassembled WGS sequence"/>
</dbReference>
<dbReference type="SMART" id="SM00530">
    <property type="entry name" value="HTH_XRE"/>
    <property type="match status" value="1"/>
</dbReference>
<keyword evidence="3" id="KW-0804">Transcription</keyword>
<dbReference type="PANTHER" id="PTHR40661">
    <property type="match status" value="1"/>
</dbReference>
<protein>
    <submittedName>
        <fullName evidence="5">Uncharacterized HTH-type transcriptional regulator HI_1476</fullName>
    </submittedName>
</protein>
<dbReference type="InterPro" id="IPR010982">
    <property type="entry name" value="Lambda_DNA-bd_dom_sf"/>
</dbReference>
<gene>
    <name evidence="5" type="ORF">NCTC12872_01066</name>
</gene>
<keyword evidence="1" id="KW-0805">Transcription regulation</keyword>
<dbReference type="CDD" id="cd00093">
    <property type="entry name" value="HTH_XRE"/>
    <property type="match status" value="1"/>
</dbReference>
<dbReference type="RefSeq" id="WP_115315585.1">
    <property type="nucleotide sequence ID" value="NZ_LWIF01000001.1"/>
</dbReference>
<dbReference type="PROSITE" id="PS50943">
    <property type="entry name" value="HTH_CROC1"/>
    <property type="match status" value="1"/>
</dbReference>
<dbReference type="InterPro" id="IPR036286">
    <property type="entry name" value="LexA/Signal_pep-like_sf"/>
</dbReference>
<dbReference type="InterPro" id="IPR039418">
    <property type="entry name" value="LexA-like"/>
</dbReference>
<dbReference type="SUPFAM" id="SSF51306">
    <property type="entry name" value="LexA/Signal peptidase"/>
    <property type="match status" value="1"/>
</dbReference>